<evidence type="ECO:0000259" key="1">
    <source>
        <dbReference type="Pfam" id="PF05050"/>
    </source>
</evidence>
<dbReference type="InterPro" id="IPR006342">
    <property type="entry name" value="FkbM_mtfrase"/>
</dbReference>
<dbReference type="RefSeq" id="WP_404632345.1">
    <property type="nucleotide sequence ID" value="NZ_JADIKM010000002.1"/>
</dbReference>
<name>A0ABW8JWU6_9GAMM</name>
<dbReference type="InterPro" id="IPR029063">
    <property type="entry name" value="SAM-dependent_MTases_sf"/>
</dbReference>
<accession>A0ABW8JWU6</accession>
<proteinExistence type="predicted"/>
<dbReference type="InterPro" id="IPR052514">
    <property type="entry name" value="SAM-dependent_MTase"/>
</dbReference>
<dbReference type="Gene3D" id="3.40.50.150">
    <property type="entry name" value="Vaccinia Virus protein VP39"/>
    <property type="match status" value="1"/>
</dbReference>
<sequence>MYSNLKTVLQRVAVSNIRLYAFVRSNVGRFGFLLPHDSSFYAFKKLGGGRGIFLDVGANDGISARSYRKLVPNRPIVSIEPNPHHEASLLRVEKSIEDFSFMLIGAGEANGELVLHTPIYKGFALTNYASLDPESARKNLERHMNIRNIGKNSKFSENRIPIKRLDELNFEPAIIKIDVEGFEDMVISGLRDTIIRAQPLLMIEYNQRSFSTAKTIMTELEYTAKSYDVSSDKFVAFNETTPSLNVFFLPKNATYS</sequence>
<dbReference type="EMBL" id="JADIKM010000002">
    <property type="protein sequence ID" value="MFK2904145.1"/>
    <property type="molecule type" value="Genomic_DNA"/>
</dbReference>
<reference evidence="2 3" key="1">
    <citation type="submission" date="2020-10" db="EMBL/GenBank/DDBJ databases">
        <title>Phylogeny of dyella-like bacteria.</title>
        <authorList>
            <person name="Fu J."/>
        </authorList>
    </citation>
    <scope>NUCLEOTIDE SEQUENCE [LARGE SCALE GENOMIC DNA]</scope>
    <source>
        <strain evidence="2 3">Gsoil3046</strain>
    </source>
</reference>
<dbReference type="Proteomes" id="UP001620460">
    <property type="component" value="Unassembled WGS sequence"/>
</dbReference>
<dbReference type="GO" id="GO:0032259">
    <property type="term" value="P:methylation"/>
    <property type="evidence" value="ECO:0007669"/>
    <property type="project" value="UniProtKB-KW"/>
</dbReference>
<protein>
    <submittedName>
        <fullName evidence="2">FkbM family methyltransferase</fullName>
    </submittedName>
</protein>
<feature type="domain" description="Methyltransferase FkbM" evidence="1">
    <location>
        <begin position="55"/>
        <end position="211"/>
    </location>
</feature>
<dbReference type="NCBIfam" id="TIGR01444">
    <property type="entry name" value="fkbM_fam"/>
    <property type="match status" value="1"/>
</dbReference>
<dbReference type="GO" id="GO:0008168">
    <property type="term" value="F:methyltransferase activity"/>
    <property type="evidence" value="ECO:0007669"/>
    <property type="project" value="UniProtKB-KW"/>
</dbReference>
<organism evidence="2 3">
    <name type="scientific">Dyella ginsengisoli</name>
    <dbReference type="NCBI Taxonomy" id="363848"/>
    <lineage>
        <taxon>Bacteria</taxon>
        <taxon>Pseudomonadati</taxon>
        <taxon>Pseudomonadota</taxon>
        <taxon>Gammaproteobacteria</taxon>
        <taxon>Lysobacterales</taxon>
        <taxon>Rhodanobacteraceae</taxon>
        <taxon>Dyella</taxon>
    </lineage>
</organism>
<dbReference type="PANTHER" id="PTHR34203:SF15">
    <property type="entry name" value="SLL1173 PROTEIN"/>
    <property type="match status" value="1"/>
</dbReference>
<comment type="caution">
    <text evidence="2">The sequence shown here is derived from an EMBL/GenBank/DDBJ whole genome shotgun (WGS) entry which is preliminary data.</text>
</comment>
<evidence type="ECO:0000313" key="3">
    <source>
        <dbReference type="Proteomes" id="UP001620460"/>
    </source>
</evidence>
<keyword evidence="2" id="KW-0808">Transferase</keyword>
<dbReference type="SUPFAM" id="SSF53335">
    <property type="entry name" value="S-adenosyl-L-methionine-dependent methyltransferases"/>
    <property type="match status" value="1"/>
</dbReference>
<dbReference type="Pfam" id="PF05050">
    <property type="entry name" value="Methyltransf_21"/>
    <property type="match status" value="1"/>
</dbReference>
<keyword evidence="3" id="KW-1185">Reference proteome</keyword>
<gene>
    <name evidence="2" type="ORF">ISP17_09215</name>
</gene>
<keyword evidence="2" id="KW-0489">Methyltransferase</keyword>
<evidence type="ECO:0000313" key="2">
    <source>
        <dbReference type="EMBL" id="MFK2904145.1"/>
    </source>
</evidence>
<dbReference type="PANTHER" id="PTHR34203">
    <property type="entry name" value="METHYLTRANSFERASE, FKBM FAMILY PROTEIN"/>
    <property type="match status" value="1"/>
</dbReference>